<evidence type="ECO:0000313" key="3">
    <source>
        <dbReference type="Proteomes" id="UP001596105"/>
    </source>
</evidence>
<proteinExistence type="predicted"/>
<protein>
    <recommendedName>
        <fullName evidence="4">Lipoprotein</fullName>
    </recommendedName>
</protein>
<evidence type="ECO:0000256" key="1">
    <source>
        <dbReference type="SAM" id="SignalP"/>
    </source>
</evidence>
<name>A0ABW0M401_9BACL</name>
<evidence type="ECO:0000313" key="2">
    <source>
        <dbReference type="EMBL" id="MFC5471556.1"/>
    </source>
</evidence>
<feature type="signal peptide" evidence="1">
    <location>
        <begin position="1"/>
        <end position="20"/>
    </location>
</feature>
<evidence type="ECO:0008006" key="4">
    <source>
        <dbReference type="Google" id="ProtNLM"/>
    </source>
</evidence>
<feature type="chain" id="PRO_5046517657" description="Lipoprotein" evidence="1">
    <location>
        <begin position="21"/>
        <end position="142"/>
    </location>
</feature>
<dbReference type="EMBL" id="JBHSMH010000101">
    <property type="protein sequence ID" value="MFC5471556.1"/>
    <property type="molecule type" value="Genomic_DNA"/>
</dbReference>
<keyword evidence="3" id="KW-1185">Reference proteome</keyword>
<comment type="caution">
    <text evidence="2">The sequence shown here is derived from an EMBL/GenBank/DDBJ whole genome shotgun (WGS) entry which is preliminary data.</text>
</comment>
<sequence length="142" mass="16482">MHIRVLIVFIVFICCCTSCAEKNQITVDQQSVVRWNQKESELEVYAVVSNSTKHDVSFRASFIFLNEKIKEAVGIESDELNTDDRNNNSPFHLISFNETVFQRKYKTHRKLTREMLTKGVGIKITDQQTTYTIAIKYGEIQQ</sequence>
<accession>A0ABW0M401</accession>
<organism evidence="2 3">
    <name type="scientific">Cohnella suwonensis</name>
    <dbReference type="NCBI Taxonomy" id="696072"/>
    <lineage>
        <taxon>Bacteria</taxon>
        <taxon>Bacillati</taxon>
        <taxon>Bacillota</taxon>
        <taxon>Bacilli</taxon>
        <taxon>Bacillales</taxon>
        <taxon>Paenibacillaceae</taxon>
        <taxon>Cohnella</taxon>
    </lineage>
</organism>
<dbReference type="Proteomes" id="UP001596105">
    <property type="component" value="Unassembled WGS sequence"/>
</dbReference>
<gene>
    <name evidence="2" type="ORF">ACFPPD_23040</name>
</gene>
<reference evidence="3" key="1">
    <citation type="journal article" date="2019" name="Int. J. Syst. Evol. Microbiol.">
        <title>The Global Catalogue of Microorganisms (GCM) 10K type strain sequencing project: providing services to taxonomists for standard genome sequencing and annotation.</title>
        <authorList>
            <consortium name="The Broad Institute Genomics Platform"/>
            <consortium name="The Broad Institute Genome Sequencing Center for Infectious Disease"/>
            <person name="Wu L."/>
            <person name="Ma J."/>
        </authorList>
    </citation>
    <scope>NUCLEOTIDE SEQUENCE [LARGE SCALE GENOMIC DNA]</scope>
    <source>
        <strain evidence="3">CCUG 57113</strain>
    </source>
</reference>
<dbReference type="RefSeq" id="WP_209745883.1">
    <property type="nucleotide sequence ID" value="NZ_JBHSMH010000101.1"/>
</dbReference>
<keyword evidence="1" id="KW-0732">Signal</keyword>